<dbReference type="KEGG" id="scu:SCE1572_36265"/>
<evidence type="ECO:0000256" key="1">
    <source>
        <dbReference type="SAM" id="Phobius"/>
    </source>
</evidence>
<evidence type="ECO:0000313" key="3">
    <source>
        <dbReference type="Proteomes" id="UP000014803"/>
    </source>
</evidence>
<gene>
    <name evidence="2" type="ORF">SCE1572_36265</name>
</gene>
<keyword evidence="1" id="KW-0472">Membrane</keyword>
<accession>S4Y4W3</accession>
<feature type="transmembrane region" description="Helical" evidence="1">
    <location>
        <begin position="45"/>
        <end position="66"/>
    </location>
</feature>
<protein>
    <submittedName>
        <fullName evidence="2">Uncharacterized protein</fullName>
    </submittedName>
</protein>
<sequence>MSLHQAIARRELANQLAAAQQPELSAPVLDQGQGGAVLASSGKGVFVIAGLTIGFGLLLGAAVMASSSSDAGPQKRE</sequence>
<dbReference type="Proteomes" id="UP000014803">
    <property type="component" value="Chromosome"/>
</dbReference>
<evidence type="ECO:0000313" key="2">
    <source>
        <dbReference type="EMBL" id="AGP39466.1"/>
    </source>
</evidence>
<dbReference type="HOGENOM" id="CLU_2636173_0_0_7"/>
<reference evidence="2 3" key="1">
    <citation type="journal article" date="2013" name="Sci. Rep.">
        <title>Extraordinary expansion of a Sorangium cellulosum genome from an alkaline milieu.</title>
        <authorList>
            <person name="Han K."/>
            <person name="Li Z.F."/>
            <person name="Peng R."/>
            <person name="Zhu L.P."/>
            <person name="Zhou T."/>
            <person name="Wang L.G."/>
            <person name="Li S.G."/>
            <person name="Zhang X.B."/>
            <person name="Hu W."/>
            <person name="Wu Z.H."/>
            <person name="Qin N."/>
            <person name="Li Y.Z."/>
        </authorList>
    </citation>
    <scope>NUCLEOTIDE SEQUENCE [LARGE SCALE GENOMIC DNA]</scope>
    <source>
        <strain evidence="2 3">So0157-2</strain>
    </source>
</reference>
<keyword evidence="1" id="KW-0812">Transmembrane</keyword>
<dbReference type="EMBL" id="CP003969">
    <property type="protein sequence ID" value="AGP39466.1"/>
    <property type="molecule type" value="Genomic_DNA"/>
</dbReference>
<dbReference type="PATRIC" id="fig|1254432.3.peg.8222"/>
<name>S4Y4W3_SORCE</name>
<organism evidence="2 3">
    <name type="scientific">Sorangium cellulosum So0157-2</name>
    <dbReference type="NCBI Taxonomy" id="1254432"/>
    <lineage>
        <taxon>Bacteria</taxon>
        <taxon>Pseudomonadati</taxon>
        <taxon>Myxococcota</taxon>
        <taxon>Polyangia</taxon>
        <taxon>Polyangiales</taxon>
        <taxon>Polyangiaceae</taxon>
        <taxon>Sorangium</taxon>
    </lineage>
</organism>
<dbReference type="AlphaFoldDB" id="S4Y4W3"/>
<proteinExistence type="predicted"/>
<keyword evidence="1" id="KW-1133">Transmembrane helix</keyword>
<dbReference type="STRING" id="1254432.SCE1572_36265"/>